<keyword evidence="2 5" id="KW-0328">Glycosyltransferase</keyword>
<dbReference type="RefSeq" id="WP_211559189.1">
    <property type="nucleotide sequence ID" value="NZ_JAGVRK010000001.1"/>
</dbReference>
<evidence type="ECO:0000256" key="2">
    <source>
        <dbReference type="ARBA" id="ARBA00022676"/>
    </source>
</evidence>
<keyword evidence="3 5" id="KW-0808">Transferase</keyword>
<dbReference type="InterPro" id="IPR029044">
    <property type="entry name" value="Nucleotide-diphossugar_trans"/>
</dbReference>
<dbReference type="Proteomes" id="UP000682403">
    <property type="component" value="Unassembled WGS sequence"/>
</dbReference>
<keyword evidence="6" id="KW-1185">Reference proteome</keyword>
<reference evidence="5 6" key="1">
    <citation type="submission" date="2021-04" db="EMBL/GenBank/DDBJ databases">
        <title>Metabacillus sp. strain KIGAM252 whole genome sequence.</title>
        <authorList>
            <person name="Seo M.-J."/>
            <person name="Cho E.-S."/>
            <person name="Hwang C.Y."/>
            <person name="Yoon D.J."/>
        </authorList>
    </citation>
    <scope>NUCLEOTIDE SEQUENCE [LARGE SCALE GENOMIC DNA]</scope>
    <source>
        <strain evidence="5 6">KIGAM252</strain>
    </source>
</reference>
<dbReference type="Gene3D" id="3.90.550.10">
    <property type="entry name" value="Spore Coat Polysaccharide Biosynthesis Protein SpsA, Chain A"/>
    <property type="match status" value="1"/>
</dbReference>
<dbReference type="PANTHER" id="PTHR22916:SF51">
    <property type="entry name" value="GLYCOSYLTRANSFERASE EPSH-RELATED"/>
    <property type="match status" value="1"/>
</dbReference>
<sequence length="347" mass="40166">MEMKVSVIIPVYNAEKYVAHCAESLLNQTLEDCEYIFINDGSNDRSQLIIEQYSRSDKRVVLINQDNHGVSAARNRGLLAAKGIYVAFVDADDYIESNMLEILYEAAVCEEIDVIVSNFESKMDEEKVMNTYPFAINKKLNKEYIGMHLVPYLIQAEDLNTVCTKLYRNHLIKENRIRFPEGVALGEDGLFNMKYFCCAESLKYINYSGYHYREVAGSATRNLSEKDYFSNALKVYLEDLPEEITAKMNKTEIIKLKSIKFIRSVLAYIHLYFASKELSFSRKMKQVRKMIQHDQVQHAADIFLEHMKDSINRYDQQLLKMLKIKSVLGLYGLTSYSRFRNKQAGGM</sequence>
<evidence type="ECO:0000259" key="4">
    <source>
        <dbReference type="Pfam" id="PF00535"/>
    </source>
</evidence>
<evidence type="ECO:0000313" key="5">
    <source>
        <dbReference type="EMBL" id="MBS2969652.1"/>
    </source>
</evidence>
<evidence type="ECO:0000256" key="3">
    <source>
        <dbReference type="ARBA" id="ARBA00022679"/>
    </source>
</evidence>
<gene>
    <name evidence="5" type="ORF">J9317_12845</name>
</gene>
<dbReference type="EC" id="2.4.-.-" evidence="5"/>
<dbReference type="InterPro" id="IPR001173">
    <property type="entry name" value="Glyco_trans_2-like"/>
</dbReference>
<dbReference type="PANTHER" id="PTHR22916">
    <property type="entry name" value="GLYCOSYLTRANSFERASE"/>
    <property type="match status" value="1"/>
</dbReference>
<dbReference type="EMBL" id="JAGVRK010000001">
    <property type="protein sequence ID" value="MBS2969652.1"/>
    <property type="molecule type" value="Genomic_DNA"/>
</dbReference>
<dbReference type="SUPFAM" id="SSF53448">
    <property type="entry name" value="Nucleotide-diphospho-sugar transferases"/>
    <property type="match status" value="1"/>
</dbReference>
<protein>
    <submittedName>
        <fullName evidence="5">Glycosyltransferase</fullName>
        <ecNumber evidence="5">2.4.-.-</ecNumber>
    </submittedName>
</protein>
<organism evidence="5 6">
    <name type="scientific">Metabacillus flavus</name>
    <dbReference type="NCBI Taxonomy" id="2823519"/>
    <lineage>
        <taxon>Bacteria</taxon>
        <taxon>Bacillati</taxon>
        <taxon>Bacillota</taxon>
        <taxon>Bacilli</taxon>
        <taxon>Bacillales</taxon>
        <taxon>Bacillaceae</taxon>
        <taxon>Metabacillus</taxon>
    </lineage>
</organism>
<proteinExistence type="inferred from homology"/>
<accession>A0ABS5LG30</accession>
<evidence type="ECO:0000256" key="1">
    <source>
        <dbReference type="ARBA" id="ARBA00006739"/>
    </source>
</evidence>
<name>A0ABS5LG30_9BACI</name>
<comment type="caution">
    <text evidence="5">The sequence shown here is derived from an EMBL/GenBank/DDBJ whole genome shotgun (WGS) entry which is preliminary data.</text>
</comment>
<comment type="similarity">
    <text evidence="1">Belongs to the glycosyltransferase 2 family.</text>
</comment>
<dbReference type="CDD" id="cd00761">
    <property type="entry name" value="Glyco_tranf_GTA_type"/>
    <property type="match status" value="1"/>
</dbReference>
<feature type="domain" description="Glycosyltransferase 2-like" evidence="4">
    <location>
        <begin position="6"/>
        <end position="133"/>
    </location>
</feature>
<evidence type="ECO:0000313" key="6">
    <source>
        <dbReference type="Proteomes" id="UP000682403"/>
    </source>
</evidence>
<dbReference type="GO" id="GO:0016757">
    <property type="term" value="F:glycosyltransferase activity"/>
    <property type="evidence" value="ECO:0007669"/>
    <property type="project" value="UniProtKB-KW"/>
</dbReference>
<dbReference type="Pfam" id="PF00535">
    <property type="entry name" value="Glycos_transf_2"/>
    <property type="match status" value="1"/>
</dbReference>